<dbReference type="InterPro" id="IPR001303">
    <property type="entry name" value="Aldolase_II/adducin_N"/>
</dbReference>
<dbReference type="EMBL" id="ANOH01000183">
    <property type="protein sequence ID" value="EMI55958.1"/>
    <property type="molecule type" value="Genomic_DNA"/>
</dbReference>
<feature type="domain" description="Class II aldolase/adducin N-terminal" evidence="3">
    <location>
        <begin position="243"/>
        <end position="416"/>
    </location>
</feature>
<dbReference type="PATRIC" id="fig|1263870.3.peg.2761"/>
<accession>M5UIU8</accession>
<evidence type="ECO:0000256" key="2">
    <source>
        <dbReference type="ARBA" id="ARBA00023239"/>
    </source>
</evidence>
<dbReference type="SUPFAM" id="SSF53639">
    <property type="entry name" value="AraD/HMP-PK domain-like"/>
    <property type="match status" value="2"/>
</dbReference>
<dbReference type="Gene3D" id="3.40.225.10">
    <property type="entry name" value="Class II aldolase/adducin N-terminal domain"/>
    <property type="match status" value="2"/>
</dbReference>
<dbReference type="GO" id="GO:0005829">
    <property type="term" value="C:cytosol"/>
    <property type="evidence" value="ECO:0007669"/>
    <property type="project" value="TreeGrafter"/>
</dbReference>
<evidence type="ECO:0000259" key="3">
    <source>
        <dbReference type="SMART" id="SM01007"/>
    </source>
</evidence>
<dbReference type="Proteomes" id="UP000011885">
    <property type="component" value="Unassembled WGS sequence"/>
</dbReference>
<protein>
    <submittedName>
        <fullName evidence="4">Class II aldolase/adducin family protein</fullName>
    </submittedName>
</protein>
<dbReference type="AlphaFoldDB" id="M5UIU8"/>
<dbReference type="InterPro" id="IPR036409">
    <property type="entry name" value="Aldolase_II/adducin_N_sf"/>
</dbReference>
<evidence type="ECO:0000313" key="5">
    <source>
        <dbReference type="Proteomes" id="UP000011885"/>
    </source>
</evidence>
<dbReference type="GO" id="GO:0016832">
    <property type="term" value="F:aldehyde-lyase activity"/>
    <property type="evidence" value="ECO:0007669"/>
    <property type="project" value="TreeGrafter"/>
</dbReference>
<dbReference type="InterPro" id="IPR050197">
    <property type="entry name" value="Aldolase_class_II_sugar_metab"/>
</dbReference>
<evidence type="ECO:0000313" key="4">
    <source>
        <dbReference type="EMBL" id="EMI55958.1"/>
    </source>
</evidence>
<name>M5UIU8_9BACT</name>
<evidence type="ECO:0000256" key="1">
    <source>
        <dbReference type="ARBA" id="ARBA00022723"/>
    </source>
</evidence>
<dbReference type="PANTHER" id="PTHR22789:SF0">
    <property type="entry name" value="3-OXO-TETRONATE 4-PHOSPHATE DECARBOXYLASE-RELATED"/>
    <property type="match status" value="1"/>
</dbReference>
<keyword evidence="1" id="KW-0479">Metal-binding</keyword>
<organism evidence="4 5">
    <name type="scientific">Rhodopirellula sallentina SM41</name>
    <dbReference type="NCBI Taxonomy" id="1263870"/>
    <lineage>
        <taxon>Bacteria</taxon>
        <taxon>Pseudomonadati</taxon>
        <taxon>Planctomycetota</taxon>
        <taxon>Planctomycetia</taxon>
        <taxon>Pirellulales</taxon>
        <taxon>Pirellulaceae</taxon>
        <taxon>Rhodopirellula</taxon>
    </lineage>
</organism>
<dbReference type="PANTHER" id="PTHR22789">
    <property type="entry name" value="FUCULOSE PHOSPHATE ALDOLASE"/>
    <property type="match status" value="1"/>
</dbReference>
<reference evidence="4 5" key="1">
    <citation type="journal article" date="2013" name="Mar. Genomics">
        <title>Expression of sulfatases in Rhodopirellula baltica and the diversity of sulfatases in the genus Rhodopirellula.</title>
        <authorList>
            <person name="Wegner C.E."/>
            <person name="Richter-Heitmann T."/>
            <person name="Klindworth A."/>
            <person name="Klockow C."/>
            <person name="Richter M."/>
            <person name="Achstetter T."/>
            <person name="Glockner F.O."/>
            <person name="Harder J."/>
        </authorList>
    </citation>
    <scope>NUCLEOTIDE SEQUENCE [LARGE SCALE GENOMIC DNA]</scope>
    <source>
        <strain evidence="4 5">SM41</strain>
    </source>
</reference>
<proteinExistence type="predicted"/>
<dbReference type="GO" id="GO:0019323">
    <property type="term" value="P:pentose catabolic process"/>
    <property type="evidence" value="ECO:0007669"/>
    <property type="project" value="TreeGrafter"/>
</dbReference>
<dbReference type="SMART" id="SM01007">
    <property type="entry name" value="Aldolase_II"/>
    <property type="match status" value="2"/>
</dbReference>
<feature type="domain" description="Class II aldolase/adducin N-terminal" evidence="3">
    <location>
        <begin position="24"/>
        <end position="200"/>
    </location>
</feature>
<keyword evidence="5" id="KW-1185">Reference proteome</keyword>
<gene>
    <name evidence="4" type="ORF">RSSM_02595</name>
</gene>
<keyword evidence="2" id="KW-0456">Lyase</keyword>
<dbReference type="Pfam" id="PF00596">
    <property type="entry name" value="Aldolase_II"/>
    <property type="match status" value="2"/>
</dbReference>
<sequence>MRPNVANVAEKNMSNQRSLIHPRDEITQTMARIYGYRMTTTSGGNLSIRDENGDIWISPARVDKGNLTRNDIVCVKADGTVDGLHPPSSEFPFHKAIYESRPDIRAIVHAHPVALVAYSICQSVPNTRLFHQTHSVSGNVGFAPYACPGSEQLGVNIAATFAEGCDSVILENHGVVVGGDSLPCAFQRFEAFEFAGKTLIKAQQLGPVRYLDDEQLQTAHDRSVDLPTFEPGVASANERELRRQLCDFLRRGCRQRLLISTEGSFSARLDADTFLITPTQKDRERLTPDDIVLVHHGQRELGKKASRAVLAHRAIYQNDPDAKAVVFAHPVNATAFSVTDVKFNTRTIPESYVFLLDVDHVPYGVQYLAGGSIAKYASTHSPASILDNDGVVVVGTSVLDAFDRLEVLEATAEAVINAGAIGKVAVMPDAVIDELRSAFNLS</sequence>
<dbReference type="GO" id="GO:0046872">
    <property type="term" value="F:metal ion binding"/>
    <property type="evidence" value="ECO:0007669"/>
    <property type="project" value="UniProtKB-KW"/>
</dbReference>
<comment type="caution">
    <text evidence="4">The sequence shown here is derived from an EMBL/GenBank/DDBJ whole genome shotgun (WGS) entry which is preliminary data.</text>
</comment>